<name>X6MIY6_RETFI</name>
<protein>
    <submittedName>
        <fullName evidence="3">Uncharacterized protein</fullName>
    </submittedName>
</protein>
<keyword evidence="2" id="KW-0812">Transmembrane</keyword>
<evidence type="ECO:0000313" key="3">
    <source>
        <dbReference type="EMBL" id="ETO13834.1"/>
    </source>
</evidence>
<accession>X6MIY6</accession>
<feature type="compositionally biased region" description="Basic and acidic residues" evidence="1">
    <location>
        <begin position="82"/>
        <end position="93"/>
    </location>
</feature>
<sequence length="203" mass="23927">MIDMLQLSLKKWKDRITIKKIVKLFNHFFLAFVFFVYLQGKKLKFKTNIAAFALKSIFFFKKKKARICRTCNRSKNIKKFVSESAREEREKNKTKQNKQHTMLSKTKLNQTKKKNRVLRIKKTSLDFGILEEGYHKRYGDSLAIEQVQELPFIRTYKKAKSKKTNGGNSTQKDVAVVSLVIELDDCCNGCRFRYCKLLHTVVR</sequence>
<evidence type="ECO:0000256" key="1">
    <source>
        <dbReference type="SAM" id="MobiDB-lite"/>
    </source>
</evidence>
<feature type="transmembrane region" description="Helical" evidence="2">
    <location>
        <begin position="21"/>
        <end position="39"/>
    </location>
</feature>
<organism evidence="3 4">
    <name type="scientific">Reticulomyxa filosa</name>
    <dbReference type="NCBI Taxonomy" id="46433"/>
    <lineage>
        <taxon>Eukaryota</taxon>
        <taxon>Sar</taxon>
        <taxon>Rhizaria</taxon>
        <taxon>Retaria</taxon>
        <taxon>Foraminifera</taxon>
        <taxon>Monothalamids</taxon>
        <taxon>Reticulomyxidae</taxon>
        <taxon>Reticulomyxa</taxon>
    </lineage>
</organism>
<keyword evidence="2" id="KW-0472">Membrane</keyword>
<feature type="non-terminal residue" evidence="3">
    <location>
        <position position="203"/>
    </location>
</feature>
<evidence type="ECO:0000256" key="2">
    <source>
        <dbReference type="SAM" id="Phobius"/>
    </source>
</evidence>
<keyword evidence="2" id="KW-1133">Transmembrane helix</keyword>
<gene>
    <name evidence="3" type="ORF">RFI_23531</name>
</gene>
<dbReference type="EMBL" id="ASPP01020363">
    <property type="protein sequence ID" value="ETO13834.1"/>
    <property type="molecule type" value="Genomic_DNA"/>
</dbReference>
<dbReference type="Proteomes" id="UP000023152">
    <property type="component" value="Unassembled WGS sequence"/>
</dbReference>
<feature type="region of interest" description="Disordered" evidence="1">
    <location>
        <begin position="82"/>
        <end position="103"/>
    </location>
</feature>
<comment type="caution">
    <text evidence="3">The sequence shown here is derived from an EMBL/GenBank/DDBJ whole genome shotgun (WGS) entry which is preliminary data.</text>
</comment>
<keyword evidence="4" id="KW-1185">Reference proteome</keyword>
<reference evidence="3 4" key="1">
    <citation type="journal article" date="2013" name="Curr. Biol.">
        <title>The Genome of the Foraminiferan Reticulomyxa filosa.</title>
        <authorList>
            <person name="Glockner G."/>
            <person name="Hulsmann N."/>
            <person name="Schleicher M."/>
            <person name="Noegel A.A."/>
            <person name="Eichinger L."/>
            <person name="Gallinger C."/>
            <person name="Pawlowski J."/>
            <person name="Sierra R."/>
            <person name="Euteneuer U."/>
            <person name="Pillet L."/>
            <person name="Moustafa A."/>
            <person name="Platzer M."/>
            <person name="Groth M."/>
            <person name="Szafranski K."/>
            <person name="Schliwa M."/>
        </authorList>
    </citation>
    <scope>NUCLEOTIDE SEQUENCE [LARGE SCALE GENOMIC DNA]</scope>
</reference>
<dbReference type="AlphaFoldDB" id="X6MIY6"/>
<proteinExistence type="predicted"/>
<evidence type="ECO:0000313" key="4">
    <source>
        <dbReference type="Proteomes" id="UP000023152"/>
    </source>
</evidence>